<evidence type="ECO:0000313" key="2">
    <source>
        <dbReference type="Proteomes" id="UP000616151"/>
    </source>
</evidence>
<accession>A0ACC5RFI8</accession>
<gene>
    <name evidence="1" type="ORF">JHL16_34275</name>
</gene>
<dbReference type="Proteomes" id="UP000616151">
    <property type="component" value="Unassembled WGS sequence"/>
</dbReference>
<organism evidence="1 2">
    <name type="scientific">Taklimakanibacter albus</name>
    <dbReference type="NCBI Taxonomy" id="2800327"/>
    <lineage>
        <taxon>Bacteria</taxon>
        <taxon>Pseudomonadati</taxon>
        <taxon>Pseudomonadota</taxon>
        <taxon>Alphaproteobacteria</taxon>
        <taxon>Hyphomicrobiales</taxon>
        <taxon>Aestuariivirgaceae</taxon>
        <taxon>Taklimakanibacter</taxon>
    </lineage>
</organism>
<comment type="caution">
    <text evidence="1">The sequence shown here is derived from an EMBL/GenBank/DDBJ whole genome shotgun (WGS) entry which is preliminary data.</text>
</comment>
<evidence type="ECO:0000313" key="1">
    <source>
        <dbReference type="EMBL" id="MBK1871484.1"/>
    </source>
</evidence>
<proteinExistence type="predicted"/>
<protein>
    <submittedName>
        <fullName evidence="1">Uncharacterized protein</fullName>
    </submittedName>
</protein>
<sequence>MKNFIRVAVAGGVLAVAASAKAADMGQADECGVPCFEVSGYAELNGDWYFPSDNSVDSSQDVHPKSEVEMKFTPFDHFSVLTNIVTEPVSDPEPGEDRFFKDTGTYAEILQGQVEIGALTLFGGKIHPAFGRAWDVTPGLHGTDLAEDYELSERIGGGASLAFEALGLSNALSFSAFTADRTILSESLFTNRGRLHLSDGGAGNTDGISSVAVALDGCLGAEIDSCYAEGTFGYQIAGRYQKGGEDSDGDETGIIGSLNKSFEVGEDMSVLLFGEVGWFQHFDGGSDDAFTLTGSGALKDGPFTYSLAYTQLRTDATEHQVDASAIYSLGDLVSVAGETWSLGAGYTFDRADEEDTHIVGLRLRADFEGAASLAN</sequence>
<dbReference type="EMBL" id="JAENHL010000008">
    <property type="protein sequence ID" value="MBK1871484.1"/>
    <property type="molecule type" value="Genomic_DNA"/>
</dbReference>
<name>A0ACC5RFI8_9HYPH</name>
<reference evidence="1" key="1">
    <citation type="submission" date="2021-01" db="EMBL/GenBank/DDBJ databases">
        <authorList>
            <person name="Sun Q."/>
        </authorList>
    </citation>
    <scope>NUCLEOTIDE SEQUENCE</scope>
    <source>
        <strain evidence="1">YIM B02566</strain>
    </source>
</reference>
<keyword evidence="2" id="KW-1185">Reference proteome</keyword>